<organism evidence="2 3">
    <name type="scientific">Mycetohabitans rhizoxinica (strain DSM 19002 / CIP 109453 / HKI 454)</name>
    <name type="common">Paraburkholderia rhizoxinica</name>
    <dbReference type="NCBI Taxonomy" id="882378"/>
    <lineage>
        <taxon>Bacteria</taxon>
        <taxon>Pseudomonadati</taxon>
        <taxon>Pseudomonadota</taxon>
        <taxon>Betaproteobacteria</taxon>
        <taxon>Burkholderiales</taxon>
        <taxon>Burkholderiaceae</taxon>
        <taxon>Mycetohabitans</taxon>
    </lineage>
</organism>
<dbReference type="Proteomes" id="UP000007437">
    <property type="component" value="Chromosome"/>
</dbReference>
<protein>
    <submittedName>
        <fullName evidence="2">Uncharacterized protein</fullName>
    </submittedName>
</protein>
<evidence type="ECO:0000313" key="3">
    <source>
        <dbReference type="Proteomes" id="UP000007437"/>
    </source>
</evidence>
<evidence type="ECO:0000313" key="2">
    <source>
        <dbReference type="EMBL" id="CBW74274.1"/>
    </source>
</evidence>
<dbReference type="AlphaFoldDB" id="E5ANU2"/>
<gene>
    <name evidence="2" type="ordered locus">RBRH_01761</name>
</gene>
<reference evidence="2 3" key="1">
    <citation type="journal article" date="2011" name="J. Bacteriol.">
        <title>Complete genome sequence of Burkholderia rhizoxinica, an endosymbiont of Rhizopus microsporus.</title>
        <authorList>
            <person name="Lackner G."/>
            <person name="Moebius N."/>
            <person name="Partida-Martinez L."/>
            <person name="Hertweck C."/>
        </authorList>
    </citation>
    <scope>NUCLEOTIDE SEQUENCE [LARGE SCALE GENOMIC DNA]</scope>
    <source>
        <strain evidence="3">DSM 19002 / CIP 109453 / HKI 454</strain>
    </source>
</reference>
<dbReference type="KEGG" id="brh:RBRH_01761"/>
<evidence type="ECO:0000256" key="1">
    <source>
        <dbReference type="SAM" id="MobiDB-lite"/>
    </source>
</evidence>
<feature type="region of interest" description="Disordered" evidence="1">
    <location>
        <begin position="1"/>
        <end position="22"/>
    </location>
</feature>
<proteinExistence type="predicted"/>
<accession>E5ANU2</accession>
<name>E5ANU2_MYCRK</name>
<sequence>MALRVAPPSPVRANPSPAAPTSLEWPGIGPAIAARVLDGLAAALSPMGWRWRLIRRAHWPTASCPRVVGKCRADRRLTRAARRPARRAHCGAPLVRACGAPLVRADAAVPL</sequence>
<dbReference type="EMBL" id="FR687359">
    <property type="protein sequence ID" value="CBW74274.1"/>
    <property type="molecule type" value="Genomic_DNA"/>
</dbReference>
<dbReference type="STRING" id="882378.RBRH_01761"/>
<dbReference type="HOGENOM" id="CLU_2153624_0_0_4"/>